<protein>
    <submittedName>
        <fullName evidence="1">Uncharacterized protein</fullName>
    </submittedName>
</protein>
<comment type="caution">
    <text evidence="1">The sequence shown here is derived from an EMBL/GenBank/DDBJ whole genome shotgun (WGS) entry which is preliminary data.</text>
</comment>
<sequence>MAPKTGKYVPTPRWIPRSLGIDIFFNASLTVAVDLQTPLMCAYSPGLHYTVPIAIWKSDDASRGITSPL</sequence>
<organism evidence="1 2">
    <name type="scientific">Penicillium nordicum</name>
    <dbReference type="NCBI Taxonomy" id="229535"/>
    <lineage>
        <taxon>Eukaryota</taxon>
        <taxon>Fungi</taxon>
        <taxon>Dikarya</taxon>
        <taxon>Ascomycota</taxon>
        <taxon>Pezizomycotina</taxon>
        <taxon>Eurotiomycetes</taxon>
        <taxon>Eurotiomycetidae</taxon>
        <taxon>Eurotiales</taxon>
        <taxon>Aspergillaceae</taxon>
        <taxon>Penicillium</taxon>
    </lineage>
</organism>
<accession>A0A0M8NZ60</accession>
<name>A0A0M8NZ60_9EURO</name>
<reference evidence="1 2" key="1">
    <citation type="submission" date="2015-08" db="EMBL/GenBank/DDBJ databases">
        <title>Genome sequencing of Penicillium nordicum.</title>
        <authorList>
            <person name="Nguyen H.D."/>
            <person name="Seifert K.A."/>
        </authorList>
    </citation>
    <scope>NUCLEOTIDE SEQUENCE [LARGE SCALE GENOMIC DNA]</scope>
    <source>
        <strain evidence="1 2">DAOMC 185683</strain>
    </source>
</reference>
<dbReference type="EMBL" id="LHQQ01000281">
    <property type="protein sequence ID" value="KOS37974.1"/>
    <property type="molecule type" value="Genomic_DNA"/>
</dbReference>
<evidence type="ECO:0000313" key="1">
    <source>
        <dbReference type="EMBL" id="KOS37974.1"/>
    </source>
</evidence>
<dbReference type="AlphaFoldDB" id="A0A0M8NZ60"/>
<proteinExistence type="predicted"/>
<gene>
    <name evidence="1" type="ORF">ACN38_g11221</name>
</gene>
<keyword evidence="2" id="KW-1185">Reference proteome</keyword>
<evidence type="ECO:0000313" key="2">
    <source>
        <dbReference type="Proteomes" id="UP000037696"/>
    </source>
</evidence>
<dbReference type="Proteomes" id="UP000037696">
    <property type="component" value="Unassembled WGS sequence"/>
</dbReference>